<evidence type="ECO:0000313" key="2">
    <source>
        <dbReference type="EMBL" id="QNS40959.1"/>
    </source>
</evidence>
<proteinExistence type="predicted"/>
<evidence type="ECO:0008006" key="4">
    <source>
        <dbReference type="Google" id="ProtNLM"/>
    </source>
</evidence>
<keyword evidence="1" id="KW-0175">Coiled coil</keyword>
<evidence type="ECO:0000313" key="3">
    <source>
        <dbReference type="Proteomes" id="UP000516438"/>
    </source>
</evidence>
<gene>
    <name evidence="2" type="ORF">H0S70_11450</name>
</gene>
<dbReference type="RefSeq" id="WP_188320889.1">
    <property type="nucleotide sequence ID" value="NZ_CP060203.1"/>
</dbReference>
<organism evidence="2 3">
    <name type="scientific">Chryseobacterium manosquense</name>
    <dbReference type="NCBI Taxonomy" id="2754694"/>
    <lineage>
        <taxon>Bacteria</taxon>
        <taxon>Pseudomonadati</taxon>
        <taxon>Bacteroidota</taxon>
        <taxon>Flavobacteriia</taxon>
        <taxon>Flavobacteriales</taxon>
        <taxon>Weeksellaceae</taxon>
        <taxon>Chryseobacterium group</taxon>
        <taxon>Chryseobacterium</taxon>
    </lineage>
</organism>
<reference evidence="2 3" key="1">
    <citation type="submission" date="2020-07" db="EMBL/GenBank/DDBJ databases">
        <title>Complete genome and description of Chryseobacterium manosquense strain Marseille-Q2069 sp. nov.</title>
        <authorList>
            <person name="Boxberger M."/>
        </authorList>
    </citation>
    <scope>NUCLEOTIDE SEQUENCE [LARGE SCALE GENOMIC DNA]</scope>
    <source>
        <strain evidence="2 3">Marseille-Q2069</strain>
    </source>
</reference>
<sequence length="555" mass="64255">MNPRVLELIKNPELFQKEDLEILNYEIKKQTYIQNIRALYLYGISKHQPENYPKELSTTAAYTTDKKILYQFINKKEIAEKATITETISREEPLIQEIKEQLTEVPVALEKSKTILPTPIEAPKPVYVDGVLNRILFDGEENFLENESVKIDIESTRESGIIVTQAIQKEEKTETEIPKIEVEILPKEETIQEKIVLEKAKNIATEKQEENIAEVSFHGMEEFLPEVKIVSKNSEPVVYQVPKPTLSRHEEEMQRLIAEVEAKMKNSKKEKVKTEETPHSNAEVNFAETQDFIPTEIKNEISEEKIIDKKNEVEPEISKKIEVVENAKKTIKSAQLEPENSKADIVIEKKPWKPMSFNSNTPDSLIDKKSEEKLEIVEIPETKIIEETSTNSVEKSEARPVFNVSFFSENVSPIQDKQKIEVTEKISEEQTIETSEAPESNIPNFINTWQNWLKIGQNKEETTEIPTNSKEKLIEEFIVKEPKISKLKEDSDFVVKEKNDNISHLMTETLANLYLEQRLYSKAIKAFEILIEKHPDKETYFAEKIDQIKELRQNK</sequence>
<name>A0A7H1DVF1_9FLAO</name>
<dbReference type="EMBL" id="CP060203">
    <property type="protein sequence ID" value="QNS40959.1"/>
    <property type="molecule type" value="Genomic_DNA"/>
</dbReference>
<keyword evidence="3" id="KW-1185">Reference proteome</keyword>
<dbReference type="Proteomes" id="UP000516438">
    <property type="component" value="Chromosome"/>
</dbReference>
<feature type="coiled-coil region" evidence="1">
    <location>
        <begin position="246"/>
        <end position="277"/>
    </location>
</feature>
<evidence type="ECO:0000256" key="1">
    <source>
        <dbReference type="SAM" id="Coils"/>
    </source>
</evidence>
<dbReference type="AlphaFoldDB" id="A0A7H1DVF1"/>
<protein>
    <recommendedName>
        <fullName evidence="4">Tetratricopeptide repeat protein</fullName>
    </recommendedName>
</protein>
<accession>A0A7H1DVF1</accession>
<dbReference type="KEGG" id="cmaq:H0S70_11450"/>